<evidence type="ECO:0000256" key="2">
    <source>
        <dbReference type="ARBA" id="ARBA00022845"/>
    </source>
</evidence>
<dbReference type="GO" id="GO:0006417">
    <property type="term" value="P:regulation of translation"/>
    <property type="evidence" value="ECO:0007669"/>
    <property type="project" value="UniProtKB-KW"/>
</dbReference>
<keyword evidence="2" id="KW-0810">Translation regulation</keyword>
<dbReference type="Pfam" id="PF00806">
    <property type="entry name" value="PUF"/>
    <property type="match status" value="6"/>
</dbReference>
<dbReference type="InterPro" id="IPR033712">
    <property type="entry name" value="Pumilio_RNA-bd"/>
</dbReference>
<dbReference type="PROSITE" id="PS50302">
    <property type="entry name" value="PUM"/>
    <property type="match status" value="5"/>
</dbReference>
<dbReference type="InterPro" id="IPR012940">
    <property type="entry name" value="NABP"/>
</dbReference>
<reference evidence="7" key="1">
    <citation type="submission" date="2020-06" db="EMBL/GenBank/DDBJ databases">
        <authorList>
            <person name="Li T."/>
            <person name="Hu X."/>
            <person name="Zhang T."/>
            <person name="Song X."/>
            <person name="Zhang H."/>
            <person name="Dai N."/>
            <person name="Sheng W."/>
            <person name="Hou X."/>
            <person name="Wei L."/>
        </authorList>
    </citation>
    <scope>NUCLEOTIDE SEQUENCE</scope>
    <source>
        <strain evidence="7">G02</strain>
        <tissue evidence="7">Leaf</tissue>
    </source>
</reference>
<dbReference type="Pfam" id="PF07990">
    <property type="entry name" value="NABP"/>
    <property type="match status" value="1"/>
</dbReference>
<dbReference type="InterPro" id="IPR016024">
    <property type="entry name" value="ARM-type_fold"/>
</dbReference>
<feature type="compositionally biased region" description="Low complexity" evidence="5">
    <location>
        <begin position="189"/>
        <end position="199"/>
    </location>
</feature>
<dbReference type="EMBL" id="JACGWJ010000008">
    <property type="protein sequence ID" value="KAL0403495.1"/>
    <property type="molecule type" value="Genomic_DNA"/>
</dbReference>
<dbReference type="PROSITE" id="PS50303">
    <property type="entry name" value="PUM_HD"/>
    <property type="match status" value="1"/>
</dbReference>
<feature type="region of interest" description="Disordered" evidence="5">
    <location>
        <begin position="254"/>
        <end position="289"/>
    </location>
</feature>
<feature type="region of interest" description="Disordered" evidence="5">
    <location>
        <begin position="178"/>
        <end position="199"/>
    </location>
</feature>
<feature type="domain" description="PUM-HD" evidence="6">
    <location>
        <begin position="594"/>
        <end position="887"/>
    </location>
</feature>
<organism evidence="7">
    <name type="scientific">Sesamum radiatum</name>
    <name type="common">Black benniseed</name>
    <dbReference type="NCBI Taxonomy" id="300843"/>
    <lineage>
        <taxon>Eukaryota</taxon>
        <taxon>Viridiplantae</taxon>
        <taxon>Streptophyta</taxon>
        <taxon>Embryophyta</taxon>
        <taxon>Tracheophyta</taxon>
        <taxon>Spermatophyta</taxon>
        <taxon>Magnoliopsida</taxon>
        <taxon>eudicotyledons</taxon>
        <taxon>Gunneridae</taxon>
        <taxon>Pentapetalae</taxon>
        <taxon>asterids</taxon>
        <taxon>lamiids</taxon>
        <taxon>Lamiales</taxon>
        <taxon>Pedaliaceae</taxon>
        <taxon>Sesamum</taxon>
    </lineage>
</organism>
<dbReference type="CDD" id="cd07920">
    <property type="entry name" value="Pumilio"/>
    <property type="match status" value="1"/>
</dbReference>
<dbReference type="InterPro" id="IPR001313">
    <property type="entry name" value="Pumilio_RNA-bd_rpt"/>
</dbReference>
<evidence type="ECO:0000256" key="4">
    <source>
        <dbReference type="PROSITE-ProRule" id="PRU00317"/>
    </source>
</evidence>
<dbReference type="AlphaFoldDB" id="A0AAW2TEU8"/>
<accession>A0AAW2TEU8</accession>
<keyword evidence="3" id="KW-0694">RNA-binding</keyword>
<feature type="repeat" description="Pumilio" evidence="4">
    <location>
        <begin position="810"/>
        <end position="846"/>
    </location>
</feature>
<comment type="caution">
    <text evidence="7">The sequence shown here is derived from an EMBL/GenBank/DDBJ whole genome shotgun (WGS) entry which is preliminary data.</text>
</comment>
<evidence type="ECO:0000256" key="5">
    <source>
        <dbReference type="SAM" id="MobiDB-lite"/>
    </source>
</evidence>
<dbReference type="PANTHER" id="PTHR12537">
    <property type="entry name" value="RNA BINDING PROTEIN PUMILIO-RELATED"/>
    <property type="match status" value="1"/>
</dbReference>
<gene>
    <name evidence="7" type="ORF">Sradi_1990300</name>
</gene>
<dbReference type="InterPro" id="IPR033133">
    <property type="entry name" value="PUM-HD"/>
</dbReference>
<sequence>MMRGSNSNGNLESNASLQSELEALLLQQQRNRGLILEKERELDINRSGSAPPTVEGALGAAGSLFRYPNFLKNDGTGSSNNNIASIGVLSEEEIRSHPAYLEYYYSHENLNPRLPPPSLSKEDWRVAQRVRASGFGLGRNANNSAGCSSLFSMQPGLSVKKAEDEMMELRKTALRNLSRKNSTESLDKGSSGLVGASSSGMGVRRKSFADILQEGLGRPVKSHLSRAASQNSVTDVLDSMVLSNSNAVEATQNIGSANPSSFGSPVSSSFTTTRTEPVARSRGPGLVNLGNGVHRAGNLNSMTSDPPNFPSSGIFEIADIAASLSGLSMSRGQLHAENISKPSFQMGIPTGHKQNQQQYYGDSSRAENLINNINYVNLARTNASASGLNSSKSVPSEQMSIPRRTSSTANLLAPHNSSDYARLEDLKIQYQNNNFPGVALSAHRHGGYAVEQKPDMVINNDLGAVSVGSLLAGGIGDGQLLRSSSQAGLHYPVLDPHQIQYMQKMLNYGRDLTHISGNSSQGIHCVGSSHSNEDFQALEKAYLEALLVQQLQHYQSQFLQKPGSINHQYHGNPAFASCAASYQGNLVLNAPISRVSSRGSMLQNEKSGQMPTTLRSVKGESSGSLNSQSGKGRFESLLEMLKNNKTKSLELTDIIGHIVEFSMDQFGSRFIQQKLETATVEEKTKILTEIIPHARGLMIDVFGNYVIQKALEVVDVELQAKMVAELDGSVMKCVHDQNGNHVIQKCIECVPQDRIKFIISSFLGQVVTLSQHPYGCRVIQRVLEHCGDPNTQEMIMNEIMGSVCKLAQDQYGNYVIQAMMKDPFGNYVVQKVLETCDEKSRELILSRIKVHLSALKRYTYGKHIVSRVEKLVATGEKHIGQTSSNSA</sequence>
<feature type="region of interest" description="Disordered" evidence="5">
    <location>
        <begin position="386"/>
        <end position="413"/>
    </location>
</feature>
<feature type="repeat" description="Pumilio" evidence="4">
    <location>
        <begin position="725"/>
        <end position="760"/>
    </location>
</feature>
<evidence type="ECO:0000259" key="6">
    <source>
        <dbReference type="PROSITE" id="PS50303"/>
    </source>
</evidence>
<reference evidence="7" key="2">
    <citation type="journal article" date="2024" name="Plant">
        <title>Genomic evolution and insights into agronomic trait innovations of Sesamum species.</title>
        <authorList>
            <person name="Miao H."/>
            <person name="Wang L."/>
            <person name="Qu L."/>
            <person name="Liu H."/>
            <person name="Sun Y."/>
            <person name="Le M."/>
            <person name="Wang Q."/>
            <person name="Wei S."/>
            <person name="Zheng Y."/>
            <person name="Lin W."/>
            <person name="Duan Y."/>
            <person name="Cao H."/>
            <person name="Xiong S."/>
            <person name="Wang X."/>
            <person name="Wei L."/>
            <person name="Li C."/>
            <person name="Ma Q."/>
            <person name="Ju M."/>
            <person name="Zhao R."/>
            <person name="Li G."/>
            <person name="Mu C."/>
            <person name="Tian Q."/>
            <person name="Mei H."/>
            <person name="Zhang T."/>
            <person name="Gao T."/>
            <person name="Zhang H."/>
        </authorList>
    </citation>
    <scope>NUCLEOTIDE SEQUENCE</scope>
    <source>
        <strain evidence="7">G02</strain>
    </source>
</reference>
<dbReference type="PANTHER" id="PTHR12537:SF12">
    <property type="entry name" value="MATERNAL PROTEIN PUMILIO"/>
    <property type="match status" value="1"/>
</dbReference>
<feature type="repeat" description="Pumilio" evidence="4">
    <location>
        <begin position="689"/>
        <end position="724"/>
    </location>
</feature>
<dbReference type="Gene3D" id="1.25.10.10">
    <property type="entry name" value="Leucine-rich Repeat Variant"/>
    <property type="match status" value="2"/>
</dbReference>
<dbReference type="SUPFAM" id="SSF48371">
    <property type="entry name" value="ARM repeat"/>
    <property type="match status" value="1"/>
</dbReference>
<name>A0AAW2TEU8_SESRA</name>
<evidence type="ECO:0000313" key="7">
    <source>
        <dbReference type="EMBL" id="KAL0403495.1"/>
    </source>
</evidence>
<evidence type="ECO:0000256" key="1">
    <source>
        <dbReference type="ARBA" id="ARBA00022737"/>
    </source>
</evidence>
<keyword evidence="1" id="KW-0677">Repeat</keyword>
<dbReference type="InterPro" id="IPR011989">
    <property type="entry name" value="ARM-like"/>
</dbReference>
<feature type="repeat" description="Pumilio" evidence="4">
    <location>
        <begin position="653"/>
        <end position="688"/>
    </location>
</feature>
<feature type="compositionally biased region" description="Low complexity" evidence="5">
    <location>
        <begin position="256"/>
        <end position="270"/>
    </location>
</feature>
<dbReference type="GO" id="GO:0003729">
    <property type="term" value="F:mRNA binding"/>
    <property type="evidence" value="ECO:0007669"/>
    <property type="project" value="TreeGrafter"/>
</dbReference>
<protein>
    <submittedName>
        <fullName evidence="7">Pumilio4</fullName>
    </submittedName>
</protein>
<dbReference type="SMART" id="SM00025">
    <property type="entry name" value="Pumilio"/>
    <property type="match status" value="5"/>
</dbReference>
<dbReference type="GO" id="GO:0005737">
    <property type="term" value="C:cytoplasm"/>
    <property type="evidence" value="ECO:0007669"/>
    <property type="project" value="TreeGrafter"/>
</dbReference>
<proteinExistence type="predicted"/>
<evidence type="ECO:0000256" key="3">
    <source>
        <dbReference type="ARBA" id="ARBA00022884"/>
    </source>
</evidence>
<feature type="repeat" description="Pumilio" evidence="4">
    <location>
        <begin position="761"/>
        <end position="797"/>
    </location>
</feature>
<feature type="region of interest" description="Disordered" evidence="5">
    <location>
        <begin position="598"/>
        <end position="630"/>
    </location>
</feature>